<evidence type="ECO:0000256" key="1">
    <source>
        <dbReference type="SAM" id="Phobius"/>
    </source>
</evidence>
<accession>A0A1H8YPA0</accession>
<reference evidence="2 3" key="1">
    <citation type="submission" date="2016-10" db="EMBL/GenBank/DDBJ databases">
        <authorList>
            <person name="de Groot N.N."/>
        </authorList>
    </citation>
    <scope>NUCLEOTIDE SEQUENCE [LARGE SCALE GENOMIC DNA]</scope>
    <source>
        <strain evidence="2 3">DSM 44993</strain>
    </source>
</reference>
<keyword evidence="1" id="KW-0472">Membrane</keyword>
<dbReference type="EMBL" id="FOEF01000031">
    <property type="protein sequence ID" value="SEP53811.1"/>
    <property type="molecule type" value="Genomic_DNA"/>
</dbReference>
<sequence>MLLVLVVGAGMIAVGNVGIGAVMLAVVLTCGYTLILRKWILHGRAPRAVWVGFLLGAVLLLAGSVRFTNVYLTWFGTEVVGTVADESTSPGAHGHQYTQCVVLLPDGTRQELAVTGPCPAPRGTGVDVLQMPGSDGLGFFRPVLTSVAGYWWGLAGLLGGLGGLGTTVALTVREAKARRPKPSA</sequence>
<proteinExistence type="predicted"/>
<protein>
    <submittedName>
        <fullName evidence="2">Uncharacterized protein</fullName>
    </submittedName>
</protein>
<keyword evidence="1" id="KW-1133">Transmembrane helix</keyword>
<dbReference type="Proteomes" id="UP000198582">
    <property type="component" value="Unassembled WGS sequence"/>
</dbReference>
<keyword evidence="1" id="KW-0812">Transmembrane</keyword>
<feature type="transmembrane region" description="Helical" evidence="1">
    <location>
        <begin position="150"/>
        <end position="172"/>
    </location>
</feature>
<dbReference type="AlphaFoldDB" id="A0A1H8YPA0"/>
<evidence type="ECO:0000313" key="3">
    <source>
        <dbReference type="Proteomes" id="UP000198582"/>
    </source>
</evidence>
<dbReference type="OrthoDB" id="4216981at2"/>
<keyword evidence="3" id="KW-1185">Reference proteome</keyword>
<name>A0A1H8YPA0_9PSEU</name>
<gene>
    <name evidence="2" type="ORF">SAMN04489732_13150</name>
</gene>
<organism evidence="2 3">
    <name type="scientific">Amycolatopsis saalfeldensis</name>
    <dbReference type="NCBI Taxonomy" id="394193"/>
    <lineage>
        <taxon>Bacteria</taxon>
        <taxon>Bacillati</taxon>
        <taxon>Actinomycetota</taxon>
        <taxon>Actinomycetes</taxon>
        <taxon>Pseudonocardiales</taxon>
        <taxon>Pseudonocardiaceae</taxon>
        <taxon>Amycolatopsis</taxon>
    </lineage>
</organism>
<feature type="transmembrane region" description="Helical" evidence="1">
    <location>
        <begin position="48"/>
        <end position="67"/>
    </location>
</feature>
<evidence type="ECO:0000313" key="2">
    <source>
        <dbReference type="EMBL" id="SEP53811.1"/>
    </source>
</evidence>
<feature type="transmembrane region" description="Helical" evidence="1">
    <location>
        <begin position="12"/>
        <end position="36"/>
    </location>
</feature>